<feature type="signal peptide" evidence="1">
    <location>
        <begin position="1"/>
        <end position="20"/>
    </location>
</feature>
<organism evidence="3 4">
    <name type="scientific">Phocoenobacter skyensis</name>
    <dbReference type="NCBI Taxonomy" id="97481"/>
    <lineage>
        <taxon>Bacteria</taxon>
        <taxon>Pseudomonadati</taxon>
        <taxon>Pseudomonadota</taxon>
        <taxon>Gammaproteobacteria</taxon>
        <taxon>Pasteurellales</taxon>
        <taxon>Pasteurellaceae</taxon>
        <taxon>Phocoenobacter</taxon>
    </lineage>
</organism>
<dbReference type="OrthoDB" id="6658275at2"/>
<sequence>MKKLLLASLLGLTLTTSINAQEVSGETNFKVTIPEVLVLYHWDEAHLTFENMATNYGDTTIRNKTVNFADNQPYTLDGDVTITDIPSFKNDVKVKLKNA</sequence>
<proteinExistence type="predicted"/>
<dbReference type="Proteomes" id="UP001224812">
    <property type="component" value="Unassembled WGS sequence"/>
</dbReference>
<dbReference type="STRING" id="97481.SAMN05444853_1056"/>
<name>A0A1H7VK72_9PAST</name>
<dbReference type="AlphaFoldDB" id="A0A1H7VK72"/>
<evidence type="ECO:0000256" key="1">
    <source>
        <dbReference type="SAM" id="SignalP"/>
    </source>
</evidence>
<reference evidence="4" key="1">
    <citation type="submission" date="2016-10" db="EMBL/GenBank/DDBJ databases">
        <authorList>
            <person name="Varghese N."/>
            <person name="Submissions S."/>
        </authorList>
    </citation>
    <scope>NUCLEOTIDE SEQUENCE [LARGE SCALE GENOMIC DNA]</scope>
    <source>
        <strain evidence="4">DSM 24204</strain>
    </source>
</reference>
<dbReference type="EMBL" id="JASAVS010000003">
    <property type="protein sequence ID" value="MDP8084871.1"/>
    <property type="molecule type" value="Genomic_DNA"/>
</dbReference>
<reference evidence="2 5" key="3">
    <citation type="journal article" date="2023" name="Front. Microbiol.">
        <title>Phylogeography and host specificity of Pasteurellaceae pathogenic to sea-farmed fish in the north-east Atlantic.</title>
        <authorList>
            <person name="Gulla S."/>
            <person name="Colquhoun D.J."/>
            <person name="Olsen A.B."/>
            <person name="Spilsberg B."/>
            <person name="Lagesen K."/>
            <person name="Aakesson C.P."/>
            <person name="Strom S."/>
            <person name="Manji F."/>
            <person name="Birkbeck T.H."/>
            <person name="Nilsen H.K."/>
        </authorList>
    </citation>
    <scope>NUCLEOTIDE SEQUENCE [LARGE SCALE GENOMIC DNA]</scope>
    <source>
        <strain evidence="2 5">VIO11850</strain>
    </source>
</reference>
<gene>
    <name evidence="2" type="ORF">QJT92_02835</name>
    <name evidence="3" type="ORF">SAMN05444853_1056</name>
</gene>
<evidence type="ECO:0000313" key="4">
    <source>
        <dbReference type="Proteomes" id="UP000198883"/>
    </source>
</evidence>
<dbReference type="RefSeq" id="WP_090920823.1">
    <property type="nucleotide sequence ID" value="NZ_CP016180.1"/>
</dbReference>
<feature type="chain" id="PRO_5011611056" evidence="1">
    <location>
        <begin position="21"/>
        <end position="99"/>
    </location>
</feature>
<evidence type="ECO:0000313" key="5">
    <source>
        <dbReference type="Proteomes" id="UP001224812"/>
    </source>
</evidence>
<evidence type="ECO:0000313" key="2">
    <source>
        <dbReference type="EMBL" id="MDP8084871.1"/>
    </source>
</evidence>
<reference evidence="3" key="2">
    <citation type="submission" date="2016-10" db="EMBL/GenBank/DDBJ databases">
        <authorList>
            <person name="de Groot N.N."/>
        </authorList>
    </citation>
    <scope>NUCLEOTIDE SEQUENCE [LARGE SCALE GENOMIC DNA]</scope>
    <source>
        <strain evidence="3">DSM 24204</strain>
    </source>
</reference>
<accession>A0A1H7VK72</accession>
<keyword evidence="1" id="KW-0732">Signal</keyword>
<dbReference type="Proteomes" id="UP000198883">
    <property type="component" value="Unassembled WGS sequence"/>
</dbReference>
<evidence type="ECO:0000313" key="3">
    <source>
        <dbReference type="EMBL" id="SEM09671.1"/>
    </source>
</evidence>
<dbReference type="EMBL" id="FOBN01000005">
    <property type="protein sequence ID" value="SEM09671.1"/>
    <property type="molecule type" value="Genomic_DNA"/>
</dbReference>
<protein>
    <submittedName>
        <fullName evidence="3">Uncharacterized protein</fullName>
    </submittedName>
</protein>
<dbReference type="GeneID" id="83544368"/>
<keyword evidence="5" id="KW-1185">Reference proteome</keyword>